<sequence length="543" mass="59891">MLTCRDRKTAKIIEIFDSAGLRGASQKYSYRAANRTFSGENVYAILRAPRGDATEAVVLAAAWTNMDGQLNSHGVPLVLTLARYFARWSLWSKDIIILVTSDSRAGPQAWVDAYHNEHDPASVDPLPVKSGALQGVVVVDKALDRNFEKIHIVYDGINGQLPNLDLFNTACSIASGQMGMGIAFQRMFKHNDSYLERLQTMLRGMVSQGAGHSSGPHSSFIPYHVDAITLQAVGEGREDDMAMGRVVESIFRSLNNLLEHFHQSFFFYLLMQADRFVSIGTYLPSAMLVAANFTIMAIALWVRSGRPSVPKVASATSKRGEQPEMELIQKDGMTAVVPKESLKLAERPLFIPIALVAAAHFSGLIPLYILNHMSREFMEIKSLVFLICILTTINFPAFVAGRIRNQLTVQYQLLTQCLSHLLLGMFLATLATLNFSLSLFIGLACIPLPFTGPSLSLDADKDESGEKYRRACSRLALYLLSPPTMLWILSLISGTSVADILMEGSVGWNVNGMWTPLIIWCVWWPAWLVGSVLSSAPLRDPGS</sequence>
<dbReference type="AlphaFoldDB" id="A0AA43TQV5"/>
<keyword evidence="3" id="KW-1185">Reference proteome</keyword>
<evidence type="ECO:0000313" key="3">
    <source>
        <dbReference type="Proteomes" id="UP001161017"/>
    </source>
</evidence>
<dbReference type="PANTHER" id="PTHR13304">
    <property type="entry name" value="GLYCOSYLPHOSPHATIDYLINOSITOL ANCHOR ATTACHMENT 1 PROTEIN"/>
    <property type="match status" value="1"/>
</dbReference>
<organism evidence="2 3">
    <name type="scientific">Ramalina farinacea</name>
    <dbReference type="NCBI Taxonomy" id="258253"/>
    <lineage>
        <taxon>Eukaryota</taxon>
        <taxon>Fungi</taxon>
        <taxon>Dikarya</taxon>
        <taxon>Ascomycota</taxon>
        <taxon>Pezizomycotina</taxon>
        <taxon>Lecanoromycetes</taxon>
        <taxon>OSLEUM clade</taxon>
        <taxon>Lecanoromycetidae</taxon>
        <taxon>Lecanorales</taxon>
        <taxon>Lecanorineae</taxon>
        <taxon>Ramalinaceae</taxon>
        <taxon>Ramalina</taxon>
    </lineage>
</organism>
<dbReference type="GO" id="GO:0042765">
    <property type="term" value="C:GPI-anchor transamidase complex"/>
    <property type="evidence" value="ECO:0007669"/>
    <property type="project" value="InterPro"/>
</dbReference>
<protein>
    <submittedName>
        <fullName evidence="2">Glycosyl phosphatidyl inositol protein transamidase complex subunit</fullName>
    </submittedName>
</protein>
<feature type="transmembrane region" description="Helical" evidence="1">
    <location>
        <begin position="382"/>
        <end position="401"/>
    </location>
</feature>
<dbReference type="Pfam" id="PF04114">
    <property type="entry name" value="Gaa1"/>
    <property type="match status" value="1"/>
</dbReference>
<accession>A0AA43TQV5</accession>
<gene>
    <name evidence="2" type="primary">GAA1</name>
    <name evidence="2" type="ORF">OHK93_000147</name>
</gene>
<name>A0AA43TQV5_9LECA</name>
<comment type="caution">
    <text evidence="2">The sequence shown here is derived from an EMBL/GenBank/DDBJ whole genome shotgun (WGS) entry which is preliminary data.</text>
</comment>
<dbReference type="EMBL" id="JAPUFD010000001">
    <property type="protein sequence ID" value="MDI1485013.1"/>
    <property type="molecule type" value="Genomic_DNA"/>
</dbReference>
<keyword evidence="1" id="KW-0812">Transmembrane</keyword>
<dbReference type="InterPro" id="IPR007246">
    <property type="entry name" value="Gaa1"/>
</dbReference>
<feature type="transmembrane region" description="Helical" evidence="1">
    <location>
        <begin position="475"/>
        <end position="497"/>
    </location>
</feature>
<keyword evidence="1" id="KW-1133">Transmembrane helix</keyword>
<proteinExistence type="predicted"/>
<evidence type="ECO:0000313" key="2">
    <source>
        <dbReference type="EMBL" id="MDI1485013.1"/>
    </source>
</evidence>
<dbReference type="PANTHER" id="PTHR13304:SF0">
    <property type="entry name" value="GLYCOSYLPHOSPHATIDYLINOSITOL ANCHOR ATTACHMENT 1 PROTEIN"/>
    <property type="match status" value="1"/>
</dbReference>
<dbReference type="GO" id="GO:0016255">
    <property type="term" value="P:attachment of GPI anchor to protein"/>
    <property type="evidence" value="ECO:0007669"/>
    <property type="project" value="TreeGrafter"/>
</dbReference>
<feature type="transmembrane region" description="Helical" evidence="1">
    <location>
        <begin position="282"/>
        <end position="302"/>
    </location>
</feature>
<dbReference type="Proteomes" id="UP001161017">
    <property type="component" value="Unassembled WGS sequence"/>
</dbReference>
<evidence type="ECO:0000256" key="1">
    <source>
        <dbReference type="SAM" id="Phobius"/>
    </source>
</evidence>
<reference evidence="2" key="1">
    <citation type="journal article" date="2023" name="Genome Biol. Evol.">
        <title>First Whole Genome Sequence and Flow Cytometry Genome Size Data for the Lichen-Forming Fungus Ramalina farinacea (Ascomycota).</title>
        <authorList>
            <person name="Llewellyn T."/>
            <person name="Mian S."/>
            <person name="Hill R."/>
            <person name="Leitch I.J."/>
            <person name="Gaya E."/>
        </authorList>
    </citation>
    <scope>NUCLEOTIDE SEQUENCE</scope>
    <source>
        <strain evidence="2">LIQ254RAFAR</strain>
    </source>
</reference>
<dbReference type="PIRSF" id="PIRSF036762">
    <property type="entry name" value="GAA1"/>
    <property type="match status" value="1"/>
</dbReference>
<keyword evidence="1" id="KW-0472">Membrane</keyword>
<feature type="transmembrane region" description="Helical" evidence="1">
    <location>
        <begin position="517"/>
        <end position="538"/>
    </location>
</feature>
<feature type="transmembrane region" description="Helical" evidence="1">
    <location>
        <begin position="349"/>
        <end position="370"/>
    </location>
</feature>